<sequence length="434" mass="47870">DTIQLENAVSAISQEYLLEFTSKYGIPEGLHLELPGPGETIVDFLEGKVDVYTKFFEFANFCVPISQFLFDILGHYQIHLSQLSVIGAAKVSHFEINYRVLNIVPTLNLFHVFYIPSFNSGWMSFSKRQRKNTPQCYTKPLDALKNWNNRFFWVDEKIFLTIVDWHTSAPKDGMPAANLYSATDVSVLDTYRTPIQKQPEVLLCLGGLGRRYFPGGDVHLTFLDDDDRDMDLFNLISAPNPTKVKTETRPHVAHEVPLLTVIASRVIDMEDVTVAPAPNNYSGGEAEDRVQGEVAYEIPLTGNASATGVALETGLEKKVVAMGPHVNKRRRKRGNNQVETNASPQVLKRDHDAFCPAQSTHGGKSIASMGLDTGPFLSTPAAQDPSTATKSMSDPEPLSYANPLPHPEQHISQSSNATATQIPTEDAAITGVNV</sequence>
<feature type="compositionally biased region" description="Polar residues" evidence="1">
    <location>
        <begin position="335"/>
        <end position="344"/>
    </location>
</feature>
<accession>A0A699HFX3</accession>
<reference evidence="2" key="1">
    <citation type="journal article" date="2019" name="Sci. Rep.">
        <title>Draft genome of Tanacetum cinerariifolium, the natural source of mosquito coil.</title>
        <authorList>
            <person name="Yamashiro T."/>
            <person name="Shiraishi A."/>
            <person name="Satake H."/>
            <person name="Nakayama K."/>
        </authorList>
    </citation>
    <scope>NUCLEOTIDE SEQUENCE</scope>
</reference>
<protein>
    <recommendedName>
        <fullName evidence="3">Transposase (Putative), gypsy type</fullName>
    </recommendedName>
</protein>
<evidence type="ECO:0000313" key="2">
    <source>
        <dbReference type="EMBL" id="GEY18047.1"/>
    </source>
</evidence>
<evidence type="ECO:0000256" key="1">
    <source>
        <dbReference type="SAM" id="MobiDB-lite"/>
    </source>
</evidence>
<organism evidence="2">
    <name type="scientific">Tanacetum cinerariifolium</name>
    <name type="common">Dalmatian daisy</name>
    <name type="synonym">Chrysanthemum cinerariifolium</name>
    <dbReference type="NCBI Taxonomy" id="118510"/>
    <lineage>
        <taxon>Eukaryota</taxon>
        <taxon>Viridiplantae</taxon>
        <taxon>Streptophyta</taxon>
        <taxon>Embryophyta</taxon>
        <taxon>Tracheophyta</taxon>
        <taxon>Spermatophyta</taxon>
        <taxon>Magnoliopsida</taxon>
        <taxon>eudicotyledons</taxon>
        <taxon>Gunneridae</taxon>
        <taxon>Pentapetalae</taxon>
        <taxon>asterids</taxon>
        <taxon>campanulids</taxon>
        <taxon>Asterales</taxon>
        <taxon>Asteraceae</taxon>
        <taxon>Asteroideae</taxon>
        <taxon>Anthemideae</taxon>
        <taxon>Anthemidinae</taxon>
        <taxon>Tanacetum</taxon>
    </lineage>
</organism>
<feature type="compositionally biased region" description="Polar residues" evidence="1">
    <location>
        <begin position="410"/>
        <end position="423"/>
    </location>
</feature>
<feature type="non-terminal residue" evidence="2">
    <location>
        <position position="1"/>
    </location>
</feature>
<dbReference type="AlphaFoldDB" id="A0A699HFX3"/>
<comment type="caution">
    <text evidence="2">The sequence shown here is derived from an EMBL/GenBank/DDBJ whole genome shotgun (WGS) entry which is preliminary data.</text>
</comment>
<dbReference type="PANTHER" id="PTHR31099:SF41">
    <property type="entry name" value="TRANSPOSASE (PUTATIVE), GYPSY TYPE-RELATED"/>
    <property type="match status" value="1"/>
</dbReference>
<dbReference type="PANTHER" id="PTHR31099">
    <property type="entry name" value="OS06G0165300 PROTEIN"/>
    <property type="match status" value="1"/>
</dbReference>
<proteinExistence type="predicted"/>
<name>A0A699HFX3_TANCI</name>
<feature type="region of interest" description="Disordered" evidence="1">
    <location>
        <begin position="321"/>
        <end position="434"/>
    </location>
</feature>
<evidence type="ECO:0008006" key="3">
    <source>
        <dbReference type="Google" id="ProtNLM"/>
    </source>
</evidence>
<gene>
    <name evidence="2" type="ORF">Tci_390021</name>
</gene>
<dbReference type="EMBL" id="BKCJ010157911">
    <property type="protein sequence ID" value="GEY18047.1"/>
    <property type="molecule type" value="Genomic_DNA"/>
</dbReference>
<feature type="compositionally biased region" description="Polar residues" evidence="1">
    <location>
        <begin position="380"/>
        <end position="392"/>
    </location>
</feature>